<evidence type="ECO:0000313" key="2">
    <source>
        <dbReference type="EMBL" id="SFD99367.1"/>
    </source>
</evidence>
<feature type="transmembrane region" description="Helical" evidence="1">
    <location>
        <begin position="38"/>
        <end position="61"/>
    </location>
</feature>
<evidence type="ECO:0000256" key="1">
    <source>
        <dbReference type="SAM" id="Phobius"/>
    </source>
</evidence>
<keyword evidence="3" id="KW-1185">Reference proteome</keyword>
<evidence type="ECO:0000313" key="3">
    <source>
        <dbReference type="Proteomes" id="UP000198977"/>
    </source>
</evidence>
<accession>A0A1I1WW56</accession>
<protein>
    <submittedName>
        <fullName evidence="2">Uncharacterized protein</fullName>
    </submittedName>
</protein>
<dbReference type="AlphaFoldDB" id="A0A1I1WW56"/>
<keyword evidence="1" id="KW-1133">Transmembrane helix</keyword>
<name>A0A1I1WW56_9RHOB</name>
<keyword evidence="1" id="KW-0812">Transmembrane</keyword>
<gene>
    <name evidence="2" type="ORF">SAMN04488523_104164</name>
</gene>
<dbReference type="EMBL" id="FOMW01000004">
    <property type="protein sequence ID" value="SFD99367.1"/>
    <property type="molecule type" value="Genomic_DNA"/>
</dbReference>
<feature type="transmembrane region" description="Helical" evidence="1">
    <location>
        <begin position="73"/>
        <end position="94"/>
    </location>
</feature>
<sequence length="123" mass="12455">MNIVLGIGTLAVTALLFAYAYGAHRRPVPSRWTRVPALSMLTCVAFTLMGPVGLGFLVTAALSPARELATTSVIGLVIAAALALMAVISCPLLVRPARKTSARAGEVAADNANAAPSIAAAVA</sequence>
<keyword evidence="1" id="KW-0472">Membrane</keyword>
<organism evidence="2 3">
    <name type="scientific">Sulfitobacter brevis</name>
    <dbReference type="NCBI Taxonomy" id="74348"/>
    <lineage>
        <taxon>Bacteria</taxon>
        <taxon>Pseudomonadati</taxon>
        <taxon>Pseudomonadota</taxon>
        <taxon>Alphaproteobacteria</taxon>
        <taxon>Rhodobacterales</taxon>
        <taxon>Roseobacteraceae</taxon>
        <taxon>Sulfitobacter</taxon>
    </lineage>
</organism>
<dbReference type="RefSeq" id="WP_093923093.1">
    <property type="nucleotide sequence ID" value="NZ_FOMW01000004.1"/>
</dbReference>
<dbReference type="STRING" id="74348.SAMN04488523_104164"/>
<proteinExistence type="predicted"/>
<dbReference type="Proteomes" id="UP000198977">
    <property type="component" value="Unassembled WGS sequence"/>
</dbReference>
<dbReference type="OrthoDB" id="7726326at2"/>
<reference evidence="2 3" key="1">
    <citation type="submission" date="2016-10" db="EMBL/GenBank/DDBJ databases">
        <authorList>
            <person name="de Groot N.N."/>
        </authorList>
    </citation>
    <scope>NUCLEOTIDE SEQUENCE [LARGE SCALE GENOMIC DNA]</scope>
    <source>
        <strain evidence="2 3">DSM 11443</strain>
    </source>
</reference>